<evidence type="ECO:0000313" key="5">
    <source>
        <dbReference type="Proteomes" id="UP000043699"/>
    </source>
</evidence>
<sequence>MDRNDLFSYHQWATQACLQHVQSIGEDFYTRIGDNSFESIEKTVEHVIGVEKLWLLRMNGVESPAFERYDVSTTEKAVEAFMLLHAEMELYFASLTEEQWQEGLFFKSMRGGEFHNTRDEMLFTVINHASYHRGQITSFLRQFGKAGIPLDYLHYKKQDKNR</sequence>
<dbReference type="GO" id="GO:0046872">
    <property type="term" value="F:metal ion binding"/>
    <property type="evidence" value="ECO:0007669"/>
    <property type="project" value="UniProtKB-KW"/>
</dbReference>
<evidence type="ECO:0000256" key="3">
    <source>
        <dbReference type="PIRSR" id="PIRSR607837-1"/>
    </source>
</evidence>
<dbReference type="STRING" id="1499687.BN1080_02576"/>
<feature type="binding site" evidence="3">
    <location>
        <position position="132"/>
    </location>
    <ligand>
        <name>a divalent metal cation</name>
        <dbReference type="ChEBI" id="CHEBI:60240"/>
    </ligand>
</feature>
<dbReference type="InterPro" id="IPR034660">
    <property type="entry name" value="DinB/YfiT-like"/>
</dbReference>
<dbReference type="InterPro" id="IPR007837">
    <property type="entry name" value="DinB"/>
</dbReference>
<dbReference type="SUPFAM" id="SSF109854">
    <property type="entry name" value="DinB/YfiT-like putative metalloenzymes"/>
    <property type="match status" value="1"/>
</dbReference>
<feature type="binding site" evidence="3">
    <location>
        <position position="128"/>
    </location>
    <ligand>
        <name>a divalent metal cation</name>
        <dbReference type="ChEBI" id="CHEBI:60240"/>
    </ligand>
</feature>
<reference evidence="4 5" key="1">
    <citation type="submission" date="2014-09" db="EMBL/GenBank/DDBJ databases">
        <authorList>
            <person name="Urmite Genomes Urmite Genomes"/>
        </authorList>
    </citation>
    <scope>NUCLEOTIDE SEQUENCE [LARGE SCALE GENOMIC DNA]</scope>
    <source>
        <strain evidence="4 5">ES2</strain>
    </source>
</reference>
<evidence type="ECO:0000313" key="4">
    <source>
        <dbReference type="EMBL" id="CEG23578.1"/>
    </source>
</evidence>
<accession>A0A098EMT1</accession>
<protein>
    <submittedName>
        <fullName evidence="4">DinB family protein</fullName>
    </submittedName>
</protein>
<dbReference type="Gene3D" id="1.20.120.450">
    <property type="entry name" value="dinb family like domain"/>
    <property type="match status" value="1"/>
</dbReference>
<dbReference type="PROSITE" id="PS51257">
    <property type="entry name" value="PROKAR_LIPOPROTEIN"/>
    <property type="match status" value="1"/>
</dbReference>
<dbReference type="OrthoDB" id="9811413at2"/>
<dbReference type="EMBL" id="CCXS01000001">
    <property type="protein sequence ID" value="CEG23578.1"/>
    <property type="molecule type" value="Genomic_DNA"/>
</dbReference>
<name>A0A098EMT1_9BACL</name>
<feature type="binding site" evidence="3">
    <location>
        <position position="46"/>
    </location>
    <ligand>
        <name>a divalent metal cation</name>
        <dbReference type="ChEBI" id="CHEBI:60240"/>
    </ligand>
</feature>
<dbReference type="PANTHER" id="PTHR37302:SF3">
    <property type="entry name" value="DAMAGE-INDUCIBLE PROTEIN DINB"/>
    <property type="match status" value="1"/>
</dbReference>
<dbReference type="Pfam" id="PF05163">
    <property type="entry name" value="DinB"/>
    <property type="match status" value="1"/>
</dbReference>
<organism evidence="4 5">
    <name type="scientific">Planococcus massiliensis</name>
    <dbReference type="NCBI Taxonomy" id="1499687"/>
    <lineage>
        <taxon>Bacteria</taxon>
        <taxon>Bacillati</taxon>
        <taxon>Bacillota</taxon>
        <taxon>Bacilli</taxon>
        <taxon>Bacillales</taxon>
        <taxon>Caryophanaceae</taxon>
        <taxon>Planococcus</taxon>
    </lineage>
</organism>
<dbReference type="Proteomes" id="UP000043699">
    <property type="component" value="Unassembled WGS sequence"/>
</dbReference>
<keyword evidence="2 3" id="KW-0479">Metal-binding</keyword>
<proteinExistence type="inferred from homology"/>
<evidence type="ECO:0000256" key="2">
    <source>
        <dbReference type="ARBA" id="ARBA00022723"/>
    </source>
</evidence>
<evidence type="ECO:0000256" key="1">
    <source>
        <dbReference type="ARBA" id="ARBA00008635"/>
    </source>
</evidence>
<comment type="similarity">
    <text evidence="1">Belongs to the DinB family.</text>
</comment>
<dbReference type="PANTHER" id="PTHR37302">
    <property type="entry name" value="SLR1116 PROTEIN"/>
    <property type="match status" value="1"/>
</dbReference>
<dbReference type="RefSeq" id="WP_052652420.1">
    <property type="nucleotide sequence ID" value="NZ_CCXS01000001.1"/>
</dbReference>
<dbReference type="AlphaFoldDB" id="A0A098EMT1"/>
<gene>
    <name evidence="4" type="ORF">BN1080_02576</name>
</gene>
<keyword evidence="5" id="KW-1185">Reference proteome</keyword>